<keyword evidence="6" id="KW-1185">Reference proteome</keyword>
<dbReference type="Proteomes" id="UP000243904">
    <property type="component" value="Chromosome I"/>
</dbReference>
<dbReference type="InterPro" id="IPR036052">
    <property type="entry name" value="TrpB-like_PALP_sf"/>
</dbReference>
<keyword evidence="3" id="KW-0456">Lyase</keyword>
<dbReference type="EMBL" id="LT629750">
    <property type="protein sequence ID" value="SDT53829.1"/>
    <property type="molecule type" value="Genomic_DNA"/>
</dbReference>
<dbReference type="PANTHER" id="PTHR48078">
    <property type="entry name" value="THREONINE DEHYDRATASE, MITOCHONDRIAL-RELATED"/>
    <property type="match status" value="1"/>
</dbReference>
<dbReference type="RefSeq" id="WP_146690456.1">
    <property type="nucleotide sequence ID" value="NZ_LT629750.1"/>
</dbReference>
<feature type="domain" description="Tryptophan synthase beta chain-like PALP" evidence="4">
    <location>
        <begin position="73"/>
        <end position="378"/>
    </location>
</feature>
<dbReference type="Gene3D" id="3.40.50.1100">
    <property type="match status" value="2"/>
</dbReference>
<proteinExistence type="predicted"/>
<dbReference type="GO" id="GO:0003941">
    <property type="term" value="F:L-serine ammonia-lyase activity"/>
    <property type="evidence" value="ECO:0007669"/>
    <property type="project" value="TreeGrafter"/>
</dbReference>
<evidence type="ECO:0000259" key="4">
    <source>
        <dbReference type="Pfam" id="PF00291"/>
    </source>
</evidence>
<evidence type="ECO:0000313" key="6">
    <source>
        <dbReference type="Proteomes" id="UP000243904"/>
    </source>
</evidence>
<name>A0A1H2B7D4_9BRAD</name>
<evidence type="ECO:0000256" key="1">
    <source>
        <dbReference type="ARBA" id="ARBA00001933"/>
    </source>
</evidence>
<dbReference type="PANTHER" id="PTHR48078:SF6">
    <property type="entry name" value="L-THREONINE DEHYDRATASE CATABOLIC TDCB"/>
    <property type="match status" value="1"/>
</dbReference>
<keyword evidence="2" id="KW-0663">Pyridoxal phosphate</keyword>
<dbReference type="GO" id="GO:0004794">
    <property type="term" value="F:threonine deaminase activity"/>
    <property type="evidence" value="ECO:0007669"/>
    <property type="project" value="TreeGrafter"/>
</dbReference>
<dbReference type="SUPFAM" id="SSF53686">
    <property type="entry name" value="Tryptophan synthase beta subunit-like PLP-dependent enzymes"/>
    <property type="match status" value="1"/>
</dbReference>
<dbReference type="Pfam" id="PF00291">
    <property type="entry name" value="PALP"/>
    <property type="match status" value="1"/>
</dbReference>
<dbReference type="GO" id="GO:0006565">
    <property type="term" value="P:L-serine catabolic process"/>
    <property type="evidence" value="ECO:0007669"/>
    <property type="project" value="TreeGrafter"/>
</dbReference>
<dbReference type="GO" id="GO:0006567">
    <property type="term" value="P:L-threonine catabolic process"/>
    <property type="evidence" value="ECO:0007669"/>
    <property type="project" value="TreeGrafter"/>
</dbReference>
<accession>A0A1H2B7D4</accession>
<dbReference type="InterPro" id="IPR050147">
    <property type="entry name" value="Ser/Thr_Dehydratase"/>
</dbReference>
<evidence type="ECO:0000256" key="3">
    <source>
        <dbReference type="ARBA" id="ARBA00023239"/>
    </source>
</evidence>
<organism evidence="5 6">
    <name type="scientific">Bradyrhizobium canariense</name>
    <dbReference type="NCBI Taxonomy" id="255045"/>
    <lineage>
        <taxon>Bacteria</taxon>
        <taxon>Pseudomonadati</taxon>
        <taxon>Pseudomonadota</taxon>
        <taxon>Alphaproteobacteria</taxon>
        <taxon>Hyphomicrobiales</taxon>
        <taxon>Nitrobacteraceae</taxon>
        <taxon>Bradyrhizobium</taxon>
    </lineage>
</organism>
<comment type="cofactor">
    <cofactor evidence="1">
        <name>pyridoxal 5'-phosphate</name>
        <dbReference type="ChEBI" id="CHEBI:597326"/>
    </cofactor>
</comment>
<evidence type="ECO:0000256" key="2">
    <source>
        <dbReference type="ARBA" id="ARBA00022898"/>
    </source>
</evidence>
<dbReference type="AlphaFoldDB" id="A0A1H2B7D4"/>
<dbReference type="GO" id="GO:0009097">
    <property type="term" value="P:isoleucine biosynthetic process"/>
    <property type="evidence" value="ECO:0007669"/>
    <property type="project" value="TreeGrafter"/>
</dbReference>
<dbReference type="InterPro" id="IPR001926">
    <property type="entry name" value="TrpB-like_PALP"/>
</dbReference>
<protein>
    <submittedName>
        <fullName evidence="5">Threonine synthase</fullName>
    </submittedName>
</protein>
<evidence type="ECO:0000313" key="5">
    <source>
        <dbReference type="EMBL" id="SDT53829.1"/>
    </source>
</evidence>
<gene>
    <name evidence="5" type="ORF">SAMN05444158_6847</name>
</gene>
<sequence length="419" mass="44852">MAKVVGLRCLRCSSCFGVRDYVSDCPKCRNEAPSNLVVEYDGTQAHSRSRPSGADRGLWRYGDILPVSINEAISLGEGGTPLHRLSAFGKHLGLEGLFGKDETRSPTWSFKDRLACVAVSTAKKMGAPAVVSSSTGNAGAAVAAYAAKANLPCIIFTASGVIGPLQTQMRVYGARVVSLARKESRWPLMRYAVDHFGWFPTSPFFGPVVGSNPYGIEGYKTLAYEVVEALNWRVPDCCVLPVCYGDALIGMWRGFTEMLALGWIDRMPRMMAAEVYGSLGAALRDGGDVLPDMPMTHDTLAKSTTATRSTFQALYVLRKSGGCTATVSNEAILEYQQKLARLEGLYVEPASAGAIAAVAQFKAAGQIRADETVVTLLTASGLKDPQATAAAQGELRTEDGDVESVFSHLREAVPAAFRS</sequence>
<reference evidence="6" key="1">
    <citation type="submission" date="2016-10" db="EMBL/GenBank/DDBJ databases">
        <authorList>
            <person name="Varghese N."/>
            <person name="Submissions S."/>
        </authorList>
    </citation>
    <scope>NUCLEOTIDE SEQUENCE [LARGE SCALE GENOMIC DNA]</scope>
    <source>
        <strain evidence="6">GAS369</strain>
    </source>
</reference>